<dbReference type="EMBL" id="UINC01120578">
    <property type="protein sequence ID" value="SVC95146.1"/>
    <property type="molecule type" value="Genomic_DNA"/>
</dbReference>
<feature type="non-terminal residue" evidence="2">
    <location>
        <position position="1"/>
    </location>
</feature>
<sequence length="46" mass="5725">RKREAERISQQYYSKESIWYRHQQSLKNNRERAKKQNDPRIESSAM</sequence>
<feature type="compositionally biased region" description="Basic and acidic residues" evidence="1">
    <location>
        <begin position="28"/>
        <end position="46"/>
    </location>
</feature>
<feature type="non-terminal residue" evidence="2">
    <location>
        <position position="46"/>
    </location>
</feature>
<evidence type="ECO:0000256" key="1">
    <source>
        <dbReference type="SAM" id="MobiDB-lite"/>
    </source>
</evidence>
<accession>A0A382RBV6</accession>
<proteinExistence type="predicted"/>
<gene>
    <name evidence="2" type="ORF">METZ01_LOCUS348000</name>
</gene>
<dbReference type="AlphaFoldDB" id="A0A382RBV6"/>
<reference evidence="2" key="1">
    <citation type="submission" date="2018-05" db="EMBL/GenBank/DDBJ databases">
        <authorList>
            <person name="Lanie J.A."/>
            <person name="Ng W.-L."/>
            <person name="Kazmierczak K.M."/>
            <person name="Andrzejewski T.M."/>
            <person name="Davidsen T.M."/>
            <person name="Wayne K.J."/>
            <person name="Tettelin H."/>
            <person name="Glass J.I."/>
            <person name="Rusch D."/>
            <person name="Podicherti R."/>
            <person name="Tsui H.-C.T."/>
            <person name="Winkler M.E."/>
        </authorList>
    </citation>
    <scope>NUCLEOTIDE SEQUENCE</scope>
</reference>
<name>A0A382RBV6_9ZZZZ</name>
<organism evidence="2">
    <name type="scientific">marine metagenome</name>
    <dbReference type="NCBI Taxonomy" id="408172"/>
    <lineage>
        <taxon>unclassified sequences</taxon>
        <taxon>metagenomes</taxon>
        <taxon>ecological metagenomes</taxon>
    </lineage>
</organism>
<protein>
    <submittedName>
        <fullName evidence="2">Uncharacterized protein</fullName>
    </submittedName>
</protein>
<evidence type="ECO:0000313" key="2">
    <source>
        <dbReference type="EMBL" id="SVC95146.1"/>
    </source>
</evidence>
<feature type="region of interest" description="Disordered" evidence="1">
    <location>
        <begin position="24"/>
        <end position="46"/>
    </location>
</feature>